<evidence type="ECO:0000256" key="7">
    <source>
        <dbReference type="ARBA" id="ARBA00023212"/>
    </source>
</evidence>
<name>A0A9P0AS50_BRAAE</name>
<evidence type="ECO:0000256" key="9">
    <source>
        <dbReference type="RuleBase" id="RU000394"/>
    </source>
</evidence>
<dbReference type="Proteomes" id="UP001154078">
    <property type="component" value="Chromosome 1"/>
</dbReference>
<dbReference type="Pfam" id="PF00225">
    <property type="entry name" value="Kinesin"/>
    <property type="match status" value="1"/>
</dbReference>
<dbReference type="OrthoDB" id="3176171at2759"/>
<dbReference type="SMART" id="SM00129">
    <property type="entry name" value="KISc"/>
    <property type="match status" value="1"/>
</dbReference>
<sequence length="679" mass="77196">MDRSKLPKPSGLRMPQIRSANNENQPKSNLLKPTQMFLKRKSKSYSDLSTIGNNHKNTFKPTLQPLTSNGINKPSISTTNTKMRRRSKSITDLSKPIVKKPLTRPPVATTSRAPVKRGATDKMPDESKPKVMKQQKVASWDYKGKFNQLNEKYLALQETNKNMKDKLSELSDIEINYEKIQEDIEQLHTVKLELTRCNTDLTAEVKALRESNGKYSLELETLKENHDKLTCSHKKLVEEDKINRETVAHLKHVEEELEQLKIRYETLNNTHGKLKLEYDSNIIDNEYLTRSFNKEKDDNAQLVKEVAQLKNLLQEHNALRRQLHNTIQDLKGNIRVYARVRPPLKNSDEDDKLQCSISYLDESCLEIRKTRESVSVSGKVVDCKAEFKFDKVFAPESTQSDVFEELAQLVQSALDGYNVCVFAYGQTGSGKTFTMQGGNEPELYGMIPRTIDLLYSTIEQLESSGWKYTVHASFLEIYNENIRDLLDHKSTKTCEVRFNEGKGTTVTNLTIQPMENASDLKHYMTISHRNRAVAATDFNTHSSRSHAVTKIYLEGTQQESQAVFQGSINLVDLAGSESAKTSSNDRLVETKNINKSLSTLGSVMLALYNKDNHVPYRNSKLTYLLQSCLGGNSKTLMFVNISPFEECYIESINSLRFAAKVKEVKLGSKRNKTIVAKQV</sequence>
<evidence type="ECO:0000256" key="1">
    <source>
        <dbReference type="ARBA" id="ARBA00004245"/>
    </source>
</evidence>
<proteinExistence type="inferred from homology"/>
<evidence type="ECO:0000256" key="4">
    <source>
        <dbReference type="ARBA" id="ARBA00022741"/>
    </source>
</evidence>
<dbReference type="InterPro" id="IPR027417">
    <property type="entry name" value="P-loop_NTPase"/>
</dbReference>
<dbReference type="PRINTS" id="PR00380">
    <property type="entry name" value="KINESINHEAVY"/>
</dbReference>
<accession>A0A9P0AS50</accession>
<evidence type="ECO:0000256" key="10">
    <source>
        <dbReference type="SAM" id="Coils"/>
    </source>
</evidence>
<protein>
    <recommendedName>
        <fullName evidence="9">Kinesin-like protein</fullName>
    </recommendedName>
</protein>
<evidence type="ECO:0000259" key="12">
    <source>
        <dbReference type="PROSITE" id="PS50067"/>
    </source>
</evidence>
<evidence type="ECO:0000256" key="2">
    <source>
        <dbReference type="ARBA" id="ARBA00010899"/>
    </source>
</evidence>
<keyword evidence="7" id="KW-0206">Cytoskeleton</keyword>
<keyword evidence="6 8" id="KW-0505">Motor protein</keyword>
<dbReference type="GO" id="GO:0005524">
    <property type="term" value="F:ATP binding"/>
    <property type="evidence" value="ECO:0007669"/>
    <property type="project" value="UniProtKB-UniRule"/>
</dbReference>
<organism evidence="13 14">
    <name type="scientific">Brassicogethes aeneus</name>
    <name type="common">Rape pollen beetle</name>
    <name type="synonym">Meligethes aeneus</name>
    <dbReference type="NCBI Taxonomy" id="1431903"/>
    <lineage>
        <taxon>Eukaryota</taxon>
        <taxon>Metazoa</taxon>
        <taxon>Ecdysozoa</taxon>
        <taxon>Arthropoda</taxon>
        <taxon>Hexapoda</taxon>
        <taxon>Insecta</taxon>
        <taxon>Pterygota</taxon>
        <taxon>Neoptera</taxon>
        <taxon>Endopterygota</taxon>
        <taxon>Coleoptera</taxon>
        <taxon>Polyphaga</taxon>
        <taxon>Cucujiformia</taxon>
        <taxon>Nitidulidae</taxon>
        <taxon>Meligethinae</taxon>
        <taxon>Brassicogethes</taxon>
    </lineage>
</organism>
<dbReference type="GO" id="GO:0007018">
    <property type="term" value="P:microtubule-based movement"/>
    <property type="evidence" value="ECO:0007669"/>
    <property type="project" value="InterPro"/>
</dbReference>
<dbReference type="PROSITE" id="PS00411">
    <property type="entry name" value="KINESIN_MOTOR_1"/>
    <property type="match status" value="1"/>
</dbReference>
<evidence type="ECO:0000313" key="13">
    <source>
        <dbReference type="EMBL" id="CAH0546296.1"/>
    </source>
</evidence>
<keyword evidence="7" id="KW-0963">Cytoplasm</keyword>
<keyword evidence="4 8" id="KW-0547">Nucleotide-binding</keyword>
<reference evidence="13" key="1">
    <citation type="submission" date="2021-12" db="EMBL/GenBank/DDBJ databases">
        <authorList>
            <person name="King R."/>
        </authorList>
    </citation>
    <scope>NUCLEOTIDE SEQUENCE</scope>
</reference>
<feature type="coiled-coil region" evidence="10">
    <location>
        <begin position="146"/>
        <end position="333"/>
    </location>
</feature>
<feature type="region of interest" description="Disordered" evidence="11">
    <location>
        <begin position="1"/>
        <end position="134"/>
    </location>
</feature>
<evidence type="ECO:0000256" key="3">
    <source>
        <dbReference type="ARBA" id="ARBA00022701"/>
    </source>
</evidence>
<gene>
    <name evidence="13" type="ORF">MELIAE_LOCUS490</name>
</gene>
<feature type="compositionally biased region" description="Polar residues" evidence="11">
    <location>
        <begin position="45"/>
        <end position="81"/>
    </location>
</feature>
<dbReference type="Gene3D" id="3.40.850.10">
    <property type="entry name" value="Kinesin motor domain"/>
    <property type="match status" value="1"/>
</dbReference>
<feature type="compositionally biased region" description="Basic and acidic residues" evidence="11">
    <location>
        <begin position="118"/>
        <end position="129"/>
    </location>
</feature>
<evidence type="ECO:0000256" key="5">
    <source>
        <dbReference type="ARBA" id="ARBA00022840"/>
    </source>
</evidence>
<dbReference type="AlphaFoldDB" id="A0A9P0AS50"/>
<comment type="similarity">
    <text evidence="2">Belongs to the TRAFAC class myosin-kinesin ATPase superfamily. Kinesin family. KIN-14 subfamily.</text>
</comment>
<keyword evidence="10" id="KW-0175">Coiled coil</keyword>
<evidence type="ECO:0000256" key="8">
    <source>
        <dbReference type="PROSITE-ProRule" id="PRU00283"/>
    </source>
</evidence>
<comment type="subcellular location">
    <subcellularLocation>
        <location evidence="1">Cytoplasm</location>
        <location evidence="1">Cytoskeleton</location>
    </subcellularLocation>
</comment>
<keyword evidence="3 9" id="KW-0493">Microtubule</keyword>
<evidence type="ECO:0000256" key="6">
    <source>
        <dbReference type="ARBA" id="ARBA00023175"/>
    </source>
</evidence>
<dbReference type="PANTHER" id="PTHR47972">
    <property type="entry name" value="KINESIN-LIKE PROTEIN KLP-3"/>
    <property type="match status" value="1"/>
</dbReference>
<dbReference type="GO" id="GO:0005874">
    <property type="term" value="C:microtubule"/>
    <property type="evidence" value="ECO:0007669"/>
    <property type="project" value="UniProtKB-KW"/>
</dbReference>
<dbReference type="InterPro" id="IPR027640">
    <property type="entry name" value="Kinesin-like_fam"/>
</dbReference>
<dbReference type="InterPro" id="IPR019821">
    <property type="entry name" value="Kinesin_motor_CS"/>
</dbReference>
<dbReference type="InterPro" id="IPR036961">
    <property type="entry name" value="Kinesin_motor_dom_sf"/>
</dbReference>
<keyword evidence="5 8" id="KW-0067">ATP-binding</keyword>
<dbReference type="EMBL" id="OV121132">
    <property type="protein sequence ID" value="CAH0546296.1"/>
    <property type="molecule type" value="Genomic_DNA"/>
</dbReference>
<feature type="binding site" evidence="8">
    <location>
        <begin position="425"/>
        <end position="432"/>
    </location>
    <ligand>
        <name>ATP</name>
        <dbReference type="ChEBI" id="CHEBI:30616"/>
    </ligand>
</feature>
<evidence type="ECO:0000256" key="11">
    <source>
        <dbReference type="SAM" id="MobiDB-lite"/>
    </source>
</evidence>
<dbReference type="PANTHER" id="PTHR47972:SF45">
    <property type="entry name" value="PROTEIN CLARET SEGREGATIONAL"/>
    <property type="match status" value="1"/>
</dbReference>
<keyword evidence="14" id="KW-1185">Reference proteome</keyword>
<dbReference type="GO" id="GO:0003777">
    <property type="term" value="F:microtubule motor activity"/>
    <property type="evidence" value="ECO:0007669"/>
    <property type="project" value="InterPro"/>
</dbReference>
<feature type="domain" description="Kinesin motor" evidence="12">
    <location>
        <begin position="333"/>
        <end position="664"/>
    </location>
</feature>
<feature type="compositionally biased region" description="Polar residues" evidence="11">
    <location>
        <begin position="18"/>
        <end position="32"/>
    </location>
</feature>
<dbReference type="PROSITE" id="PS50067">
    <property type="entry name" value="KINESIN_MOTOR_2"/>
    <property type="match status" value="1"/>
</dbReference>
<dbReference type="SUPFAM" id="SSF52540">
    <property type="entry name" value="P-loop containing nucleoside triphosphate hydrolases"/>
    <property type="match status" value="1"/>
</dbReference>
<dbReference type="GO" id="GO:0008017">
    <property type="term" value="F:microtubule binding"/>
    <property type="evidence" value="ECO:0007669"/>
    <property type="project" value="InterPro"/>
</dbReference>
<dbReference type="InterPro" id="IPR001752">
    <property type="entry name" value="Kinesin_motor_dom"/>
</dbReference>
<evidence type="ECO:0000313" key="14">
    <source>
        <dbReference type="Proteomes" id="UP001154078"/>
    </source>
</evidence>